<evidence type="ECO:0000256" key="1">
    <source>
        <dbReference type="SAM" id="MobiDB-lite"/>
    </source>
</evidence>
<protein>
    <submittedName>
        <fullName evidence="2">Tributyrin esterase</fullName>
    </submittedName>
</protein>
<feature type="region of interest" description="Disordered" evidence="1">
    <location>
        <begin position="1"/>
        <end position="41"/>
    </location>
</feature>
<dbReference type="EMBL" id="LR728143">
    <property type="protein sequence ID" value="VWP00079.1"/>
    <property type="molecule type" value="Genomic_DNA"/>
</dbReference>
<gene>
    <name evidence="2" type="primary">A0A0H2ZPC1</name>
</gene>
<organism evidence="2">
    <name type="scientific">Ganoderma boninense</name>
    <dbReference type="NCBI Taxonomy" id="34458"/>
    <lineage>
        <taxon>Eukaryota</taxon>
        <taxon>Fungi</taxon>
        <taxon>Dikarya</taxon>
        <taxon>Basidiomycota</taxon>
        <taxon>Agaricomycotina</taxon>
        <taxon>Agaricomycetes</taxon>
        <taxon>Polyporales</taxon>
        <taxon>Polyporaceae</taxon>
        <taxon>Ganoderma</taxon>
    </lineage>
</organism>
<feature type="compositionally biased region" description="Low complexity" evidence="1">
    <location>
        <begin position="113"/>
        <end position="126"/>
    </location>
</feature>
<feature type="region of interest" description="Disordered" evidence="1">
    <location>
        <begin position="70"/>
        <end position="129"/>
    </location>
</feature>
<proteinExistence type="predicted"/>
<feature type="compositionally biased region" description="Pro residues" evidence="1">
    <location>
        <begin position="1"/>
        <end position="10"/>
    </location>
</feature>
<accession>A0A5K1K308</accession>
<feature type="compositionally biased region" description="Basic residues" evidence="1">
    <location>
        <begin position="99"/>
        <end position="112"/>
    </location>
</feature>
<sequence length="269" mass="29235">MLVPPQPPDTPSLTPLSRLPISGTDASLLPQDGHPLPSGDDFVTLFLATPNELLFPSASLPACPPLGEPFVSDAVDPSQDPSAETQMLIPAPSSSSNSKRVKKPKNRLKSRKPSSVVTSRVPPSKSLQRNRAELVKGTSVSYGDGCRLDCATLLGNALHFADYDVVALPGQTFGQKVSFWFDNEILKGNGPFTCQQNVLLRGGQPTKRRLAEVTARFMECFIKYSKERRQPFPFSLEHLVLLRIDVISRSAVRPVFDFVMPTGHPGGAS</sequence>
<reference evidence="2" key="1">
    <citation type="submission" date="2019-10" db="EMBL/GenBank/DDBJ databases">
        <authorList>
            <person name="Nor Muhammad N."/>
        </authorList>
    </citation>
    <scope>NUCLEOTIDE SEQUENCE</scope>
</reference>
<dbReference type="AlphaFoldDB" id="A0A5K1K308"/>
<feature type="compositionally biased region" description="Low complexity" evidence="1">
    <location>
        <begin position="11"/>
        <end position="20"/>
    </location>
</feature>
<name>A0A5K1K308_9APHY</name>
<evidence type="ECO:0000313" key="2">
    <source>
        <dbReference type="EMBL" id="VWP00079.1"/>
    </source>
</evidence>